<evidence type="ECO:0000313" key="6">
    <source>
        <dbReference type="EMBL" id="MDR7308412.1"/>
    </source>
</evidence>
<organism evidence="6 7">
    <name type="scientific">Rhodoferax saidenbachensis</name>
    <dbReference type="NCBI Taxonomy" id="1484693"/>
    <lineage>
        <taxon>Bacteria</taxon>
        <taxon>Pseudomonadati</taxon>
        <taxon>Pseudomonadota</taxon>
        <taxon>Betaproteobacteria</taxon>
        <taxon>Burkholderiales</taxon>
        <taxon>Comamonadaceae</taxon>
        <taxon>Rhodoferax</taxon>
    </lineage>
</organism>
<reference evidence="6 7" key="1">
    <citation type="submission" date="2023-07" db="EMBL/GenBank/DDBJ databases">
        <title>Sorghum-associated microbial communities from plants grown in Nebraska, USA.</title>
        <authorList>
            <person name="Schachtman D."/>
        </authorList>
    </citation>
    <scope>NUCLEOTIDE SEQUENCE [LARGE SCALE GENOMIC DNA]</scope>
    <source>
        <strain evidence="6 7">BE308</strain>
    </source>
</reference>
<dbReference type="PROSITE" id="PS50072">
    <property type="entry name" value="CSA_PPIASE_2"/>
    <property type="match status" value="1"/>
</dbReference>
<keyword evidence="2 4" id="KW-0697">Rotamase</keyword>
<dbReference type="InterPro" id="IPR044665">
    <property type="entry name" value="E_coli_cyclophilin_A-like"/>
</dbReference>
<evidence type="ECO:0000256" key="4">
    <source>
        <dbReference type="RuleBase" id="RU363019"/>
    </source>
</evidence>
<dbReference type="PRINTS" id="PR00153">
    <property type="entry name" value="CSAPPISMRASE"/>
</dbReference>
<keyword evidence="3 4" id="KW-0413">Isomerase</keyword>
<comment type="similarity">
    <text evidence="1 4">Belongs to the cyclophilin-type PPIase family.</text>
</comment>
<accession>A0ABU1ZS86</accession>
<evidence type="ECO:0000256" key="3">
    <source>
        <dbReference type="ARBA" id="ARBA00023235"/>
    </source>
</evidence>
<dbReference type="Proteomes" id="UP001268089">
    <property type="component" value="Unassembled WGS sequence"/>
</dbReference>
<feature type="chain" id="PRO_5044967064" description="Peptidyl-prolyl cis-trans isomerase" evidence="4">
    <location>
        <begin position="33"/>
        <end position="232"/>
    </location>
</feature>
<proteinExistence type="inferred from homology"/>
<evidence type="ECO:0000259" key="5">
    <source>
        <dbReference type="PROSITE" id="PS50072"/>
    </source>
</evidence>
<gene>
    <name evidence="6" type="ORF">J2X15_003724</name>
</gene>
<dbReference type="Gene3D" id="2.40.100.10">
    <property type="entry name" value="Cyclophilin-like"/>
    <property type="match status" value="1"/>
</dbReference>
<comment type="caution">
    <text evidence="6">The sequence shown here is derived from an EMBL/GenBank/DDBJ whole genome shotgun (WGS) entry which is preliminary data.</text>
</comment>
<dbReference type="PANTHER" id="PTHR43246">
    <property type="entry name" value="PEPTIDYL-PROLYL CIS-TRANS ISOMERASE CYP38, CHLOROPLASTIC"/>
    <property type="match status" value="1"/>
</dbReference>
<dbReference type="InterPro" id="IPR002130">
    <property type="entry name" value="Cyclophilin-type_PPIase_dom"/>
</dbReference>
<dbReference type="Pfam" id="PF00160">
    <property type="entry name" value="Pro_isomerase"/>
    <property type="match status" value="1"/>
</dbReference>
<evidence type="ECO:0000313" key="7">
    <source>
        <dbReference type="Proteomes" id="UP001268089"/>
    </source>
</evidence>
<keyword evidence="4" id="KW-0732">Signal</keyword>
<dbReference type="EC" id="5.2.1.8" evidence="4"/>
<name>A0ABU1ZS86_9BURK</name>
<feature type="signal peptide" evidence="4">
    <location>
        <begin position="1"/>
        <end position="32"/>
    </location>
</feature>
<evidence type="ECO:0000256" key="2">
    <source>
        <dbReference type="ARBA" id="ARBA00023110"/>
    </source>
</evidence>
<sequence length="232" mass="25115">MGLFSSVLASVPARRAAMAVCATLLLPAMALADELPRVKFQTSAGEFVVELYADKAPKTVENFLQYVKDKHYNGTIFHRVIPNFMVQGGGYDTKYNERPTRAPVAHEGRDALAKGGPRNVLGTLAMARTNDPQSATAQFFINVQDNAFLDPVLIPPGDPVPRFEYQGQVYKDTPRAALLNSPQLFGYTVFGKVISGMEVVMKIKATPTGAGGPFRSDVPQTPIIINSATVAK</sequence>
<keyword evidence="7" id="KW-1185">Reference proteome</keyword>
<comment type="function">
    <text evidence="4">PPIases accelerate the folding of proteins. It catalyzes the cis-trans isomerization of proline imidic peptide bonds in oligopeptides.</text>
</comment>
<dbReference type="InterPro" id="IPR020892">
    <property type="entry name" value="Cyclophilin-type_PPIase_CS"/>
</dbReference>
<evidence type="ECO:0000256" key="1">
    <source>
        <dbReference type="ARBA" id="ARBA00007365"/>
    </source>
</evidence>
<dbReference type="GO" id="GO:0003755">
    <property type="term" value="F:peptidyl-prolyl cis-trans isomerase activity"/>
    <property type="evidence" value="ECO:0007669"/>
    <property type="project" value="UniProtKB-EC"/>
</dbReference>
<comment type="catalytic activity">
    <reaction evidence="4">
        <text>[protein]-peptidylproline (omega=180) = [protein]-peptidylproline (omega=0)</text>
        <dbReference type="Rhea" id="RHEA:16237"/>
        <dbReference type="Rhea" id="RHEA-COMP:10747"/>
        <dbReference type="Rhea" id="RHEA-COMP:10748"/>
        <dbReference type="ChEBI" id="CHEBI:83833"/>
        <dbReference type="ChEBI" id="CHEBI:83834"/>
        <dbReference type="EC" id="5.2.1.8"/>
    </reaction>
</comment>
<dbReference type="InterPro" id="IPR029000">
    <property type="entry name" value="Cyclophilin-like_dom_sf"/>
</dbReference>
<feature type="domain" description="PPIase cyclophilin-type" evidence="5">
    <location>
        <begin position="41"/>
        <end position="230"/>
    </location>
</feature>
<protein>
    <recommendedName>
        <fullName evidence="4">Peptidyl-prolyl cis-trans isomerase</fullName>
        <shortName evidence="4">PPIase</shortName>
        <ecNumber evidence="4">5.2.1.8</ecNumber>
    </recommendedName>
</protein>
<dbReference type="PROSITE" id="PS00170">
    <property type="entry name" value="CSA_PPIASE_1"/>
    <property type="match status" value="1"/>
</dbReference>
<dbReference type="SUPFAM" id="SSF50891">
    <property type="entry name" value="Cyclophilin-like"/>
    <property type="match status" value="1"/>
</dbReference>
<dbReference type="EMBL" id="JAVDXO010000011">
    <property type="protein sequence ID" value="MDR7308412.1"/>
    <property type="molecule type" value="Genomic_DNA"/>
</dbReference>